<accession>A0A4S4KVG1</accession>
<sequence length="192" mass="22539">MHPALCSLHERLWKLIQANCFTILQLFDYRQGAITHLSEFQYDVRIFNKKRSRTLEQVERVYKLADGSFTNYRMSLQMFLREADSLKNPSSSLTDLEAHHSIEERFIFPVLANKMPSFAEDDQHRKSHEAIHEGLNKLGALTREFRETPTSYSPERMCGEVLMRHLDEEVADLSGDNMKKFWTLEEVDRISI</sequence>
<dbReference type="InterPro" id="IPR053206">
    <property type="entry name" value="Dimeric_xanthone_biosynth"/>
</dbReference>
<dbReference type="PANTHER" id="PTHR38048:SF1">
    <property type="entry name" value="HEMERYTHRIN-LIKE DOMAIN-CONTAINING PROTEIN"/>
    <property type="match status" value="1"/>
</dbReference>
<keyword evidence="3" id="KW-1185">Reference proteome</keyword>
<dbReference type="InterPro" id="IPR012312">
    <property type="entry name" value="Hemerythrin-like"/>
</dbReference>
<dbReference type="Pfam" id="PF01814">
    <property type="entry name" value="Hemerythrin"/>
    <property type="match status" value="1"/>
</dbReference>
<comment type="caution">
    <text evidence="2">The sequence shown here is derived from an EMBL/GenBank/DDBJ whole genome shotgun (WGS) entry which is preliminary data.</text>
</comment>
<gene>
    <name evidence="2" type="ORF">EW145_g6713</name>
</gene>
<feature type="domain" description="Hemerythrin-like" evidence="1">
    <location>
        <begin position="95"/>
        <end position="169"/>
    </location>
</feature>
<evidence type="ECO:0000313" key="2">
    <source>
        <dbReference type="EMBL" id="THH02714.1"/>
    </source>
</evidence>
<dbReference type="AlphaFoldDB" id="A0A4S4KVG1"/>
<reference evidence="2 3" key="1">
    <citation type="submission" date="2019-02" db="EMBL/GenBank/DDBJ databases">
        <title>Genome sequencing of the rare red list fungi Phellinidium pouzarii.</title>
        <authorList>
            <person name="Buettner E."/>
            <person name="Kellner H."/>
        </authorList>
    </citation>
    <scope>NUCLEOTIDE SEQUENCE [LARGE SCALE GENOMIC DNA]</scope>
    <source>
        <strain evidence="2 3">DSM 108285</strain>
    </source>
</reference>
<dbReference type="Proteomes" id="UP000308199">
    <property type="component" value="Unassembled WGS sequence"/>
</dbReference>
<dbReference type="OrthoDB" id="10044044at2759"/>
<evidence type="ECO:0000259" key="1">
    <source>
        <dbReference type="Pfam" id="PF01814"/>
    </source>
</evidence>
<dbReference type="EMBL" id="SGPK01000541">
    <property type="protein sequence ID" value="THH02714.1"/>
    <property type="molecule type" value="Genomic_DNA"/>
</dbReference>
<name>A0A4S4KVG1_9AGAM</name>
<proteinExistence type="predicted"/>
<protein>
    <recommendedName>
        <fullName evidence="1">Hemerythrin-like domain-containing protein</fullName>
    </recommendedName>
</protein>
<organism evidence="2 3">
    <name type="scientific">Phellinidium pouzarii</name>
    <dbReference type="NCBI Taxonomy" id="167371"/>
    <lineage>
        <taxon>Eukaryota</taxon>
        <taxon>Fungi</taxon>
        <taxon>Dikarya</taxon>
        <taxon>Basidiomycota</taxon>
        <taxon>Agaricomycotina</taxon>
        <taxon>Agaricomycetes</taxon>
        <taxon>Hymenochaetales</taxon>
        <taxon>Hymenochaetaceae</taxon>
        <taxon>Phellinidium</taxon>
    </lineage>
</organism>
<dbReference type="Gene3D" id="1.20.120.520">
    <property type="entry name" value="nmb1532 protein domain like"/>
    <property type="match status" value="1"/>
</dbReference>
<dbReference type="PANTHER" id="PTHR38048">
    <property type="entry name" value="EXPRESSED PROTEIN"/>
    <property type="match status" value="1"/>
</dbReference>
<evidence type="ECO:0000313" key="3">
    <source>
        <dbReference type="Proteomes" id="UP000308199"/>
    </source>
</evidence>